<dbReference type="PANTHER" id="PTHR30349">
    <property type="entry name" value="PHAGE INTEGRASE-RELATED"/>
    <property type="match status" value="1"/>
</dbReference>
<feature type="compositionally biased region" description="Polar residues" evidence="3">
    <location>
        <begin position="481"/>
        <end position="498"/>
    </location>
</feature>
<keyword evidence="6" id="KW-1185">Reference proteome</keyword>
<dbReference type="InterPro" id="IPR050090">
    <property type="entry name" value="Tyrosine_recombinase_XerCD"/>
</dbReference>
<gene>
    <name evidence="5" type="ORF">GKO32_21060</name>
</gene>
<reference evidence="5 6" key="1">
    <citation type="submission" date="2019-11" db="EMBL/GenBank/DDBJ databases">
        <title>Draft genome of Amycolatopsis RM579.</title>
        <authorList>
            <person name="Duangmal K."/>
            <person name="Mingma R."/>
        </authorList>
    </citation>
    <scope>NUCLEOTIDE SEQUENCE [LARGE SCALE GENOMIC DNA]</scope>
    <source>
        <strain evidence="5 6">RM579</strain>
    </source>
</reference>
<dbReference type="GO" id="GO:0003677">
    <property type="term" value="F:DNA binding"/>
    <property type="evidence" value="ECO:0007669"/>
    <property type="project" value="UniProtKB-KW"/>
</dbReference>
<dbReference type="PANTHER" id="PTHR30349:SF81">
    <property type="entry name" value="TYROSINE RECOMBINASE XERC"/>
    <property type="match status" value="1"/>
</dbReference>
<keyword evidence="1" id="KW-0238">DNA-binding</keyword>
<evidence type="ECO:0000313" key="5">
    <source>
        <dbReference type="EMBL" id="MTD56445.1"/>
    </source>
</evidence>
<accession>A0A6N7YTS8</accession>
<sequence length="498" mass="52619">MAGSPSPTATHTSASPTSTTSCPRWTTNGPTGSRERCATHSTGCETRARTPCGTALQCARDQGGTVREPAGHALTPASTELEAAGQLWPGVADPAALLQAIEQWLLGYGNVQTRRTYAEGLGLPVSASDIADWGQVEDAGERWVHAVLRYAEAVGIAKDRPAAGAAPPPAARGRLRHLHWFRWCATRGLDPTVVTSTEIKRWLADLTTGGAAAATRDRMLATVKVLYAYLADIELVAANPAALDRRRLGLATAASSTSATVTLTATQVRALHAAAGAPRRGASPLDTARAVAIVALFTLGLRVSELCGLNEPDLHVTRGRRALRVFGKGGKTRVVYLSAPAAEALAGYRAALQATARPVTTVVQPHLAGGGTTERPLLVTRTGRRFQRQAIWQLLRRCAAAAGPELADVAAAMHPHALRHFYVTAAVEAGAQLAHVQADVGHASVDTTQRVYDHAARDPARSAVDLVAETWHSPQDRDAAATSTPRSSINQVPHRQRQ</sequence>
<dbReference type="Proteomes" id="UP000440096">
    <property type="component" value="Unassembled WGS sequence"/>
</dbReference>
<dbReference type="EMBL" id="WMBA01000034">
    <property type="protein sequence ID" value="MTD56445.1"/>
    <property type="molecule type" value="Genomic_DNA"/>
</dbReference>
<dbReference type="AlphaFoldDB" id="A0A6N7YTS8"/>
<dbReference type="GO" id="GO:0015074">
    <property type="term" value="P:DNA integration"/>
    <property type="evidence" value="ECO:0007669"/>
    <property type="project" value="InterPro"/>
</dbReference>
<feature type="compositionally biased region" description="Low complexity" evidence="3">
    <location>
        <begin position="1"/>
        <end position="21"/>
    </location>
</feature>
<keyword evidence="2" id="KW-0233">DNA recombination</keyword>
<name>A0A6N7YTS8_9PSEU</name>
<dbReference type="Pfam" id="PF00589">
    <property type="entry name" value="Phage_integrase"/>
    <property type="match status" value="1"/>
</dbReference>
<proteinExistence type="predicted"/>
<dbReference type="InterPro" id="IPR013762">
    <property type="entry name" value="Integrase-like_cat_sf"/>
</dbReference>
<feature type="compositionally biased region" description="Polar residues" evidence="3">
    <location>
        <begin position="22"/>
        <end position="31"/>
    </location>
</feature>
<organism evidence="5 6">
    <name type="scientific">Amycolatopsis pithecellobii</name>
    <dbReference type="NCBI Taxonomy" id="664692"/>
    <lineage>
        <taxon>Bacteria</taxon>
        <taxon>Bacillati</taxon>
        <taxon>Actinomycetota</taxon>
        <taxon>Actinomycetes</taxon>
        <taxon>Pseudonocardiales</taxon>
        <taxon>Pseudonocardiaceae</taxon>
        <taxon>Amycolatopsis</taxon>
    </lineage>
</organism>
<dbReference type="Gene3D" id="1.10.150.130">
    <property type="match status" value="1"/>
</dbReference>
<feature type="region of interest" description="Disordered" evidence="3">
    <location>
        <begin position="473"/>
        <end position="498"/>
    </location>
</feature>
<evidence type="ECO:0000256" key="3">
    <source>
        <dbReference type="SAM" id="MobiDB-lite"/>
    </source>
</evidence>
<feature type="region of interest" description="Disordered" evidence="3">
    <location>
        <begin position="1"/>
        <end position="44"/>
    </location>
</feature>
<evidence type="ECO:0000259" key="4">
    <source>
        <dbReference type="PROSITE" id="PS51898"/>
    </source>
</evidence>
<dbReference type="OrthoDB" id="3698359at2"/>
<dbReference type="SUPFAM" id="SSF56349">
    <property type="entry name" value="DNA breaking-rejoining enzymes"/>
    <property type="match status" value="1"/>
</dbReference>
<evidence type="ECO:0000313" key="6">
    <source>
        <dbReference type="Proteomes" id="UP000440096"/>
    </source>
</evidence>
<dbReference type="PROSITE" id="PS51898">
    <property type="entry name" value="TYR_RECOMBINASE"/>
    <property type="match status" value="1"/>
</dbReference>
<dbReference type="InterPro" id="IPR010998">
    <property type="entry name" value="Integrase_recombinase_N"/>
</dbReference>
<dbReference type="GO" id="GO:0006310">
    <property type="term" value="P:DNA recombination"/>
    <property type="evidence" value="ECO:0007669"/>
    <property type="project" value="UniProtKB-KW"/>
</dbReference>
<protein>
    <submittedName>
        <fullName evidence="5">Tyrosine-type recombinase/integrase</fullName>
    </submittedName>
</protein>
<dbReference type="Gene3D" id="1.10.443.10">
    <property type="entry name" value="Intergrase catalytic core"/>
    <property type="match status" value="1"/>
</dbReference>
<dbReference type="InterPro" id="IPR002104">
    <property type="entry name" value="Integrase_catalytic"/>
</dbReference>
<feature type="domain" description="Tyr recombinase" evidence="4">
    <location>
        <begin position="258"/>
        <end position="465"/>
    </location>
</feature>
<dbReference type="InterPro" id="IPR011010">
    <property type="entry name" value="DNA_brk_join_enz"/>
</dbReference>
<evidence type="ECO:0000256" key="1">
    <source>
        <dbReference type="ARBA" id="ARBA00023125"/>
    </source>
</evidence>
<comment type="caution">
    <text evidence="5">The sequence shown here is derived from an EMBL/GenBank/DDBJ whole genome shotgun (WGS) entry which is preliminary data.</text>
</comment>
<evidence type="ECO:0000256" key="2">
    <source>
        <dbReference type="ARBA" id="ARBA00023172"/>
    </source>
</evidence>